<keyword evidence="4" id="KW-1185">Reference proteome</keyword>
<evidence type="ECO:0000259" key="2">
    <source>
        <dbReference type="Pfam" id="PF07553"/>
    </source>
</evidence>
<dbReference type="InterPro" id="IPR011434">
    <property type="entry name" value="Ltp-like_HTH"/>
</dbReference>
<dbReference type="InterPro" id="IPR036388">
    <property type="entry name" value="WH-like_DNA-bd_sf"/>
</dbReference>
<dbReference type="RefSeq" id="WP_252620110.1">
    <property type="nucleotide sequence ID" value="NZ_CP099490.1"/>
</dbReference>
<gene>
    <name evidence="3" type="ORF">NF557_13815</name>
</gene>
<evidence type="ECO:0000313" key="3">
    <source>
        <dbReference type="EMBL" id="USQ75679.1"/>
    </source>
</evidence>
<dbReference type="Gene3D" id="1.10.10.10">
    <property type="entry name" value="Winged helix-like DNA-binding domain superfamily/Winged helix DNA-binding domain"/>
    <property type="match status" value="2"/>
</dbReference>
<evidence type="ECO:0000313" key="4">
    <source>
        <dbReference type="Proteomes" id="UP001056535"/>
    </source>
</evidence>
<dbReference type="Pfam" id="PF07553">
    <property type="entry name" value="Lipoprotein_Ltp"/>
    <property type="match status" value="2"/>
</dbReference>
<feature type="region of interest" description="Disordered" evidence="1">
    <location>
        <begin position="1"/>
        <end position="42"/>
    </location>
</feature>
<feature type="domain" description="Putative host cell surface-exposed lipoprotein Ltp-like HTH region" evidence="2">
    <location>
        <begin position="41"/>
        <end position="84"/>
    </location>
</feature>
<dbReference type="Proteomes" id="UP001056535">
    <property type="component" value="Chromosome"/>
</dbReference>
<accession>A0ABY4YGF2</accession>
<dbReference type="EMBL" id="CP099490">
    <property type="protein sequence ID" value="USQ75679.1"/>
    <property type="molecule type" value="Genomic_DNA"/>
</dbReference>
<proteinExistence type="predicted"/>
<keyword evidence="3" id="KW-0449">Lipoprotein</keyword>
<evidence type="ECO:0000256" key="1">
    <source>
        <dbReference type="SAM" id="MobiDB-lite"/>
    </source>
</evidence>
<feature type="domain" description="Putative host cell surface-exposed lipoprotein Ltp-like HTH region" evidence="2">
    <location>
        <begin position="93"/>
        <end position="139"/>
    </location>
</feature>
<organism evidence="3 4">
    <name type="scientific">Ornithinimicrobium cryptoxanthini</name>
    <dbReference type="NCBI Taxonomy" id="2934161"/>
    <lineage>
        <taxon>Bacteria</taxon>
        <taxon>Bacillati</taxon>
        <taxon>Actinomycetota</taxon>
        <taxon>Actinomycetes</taxon>
        <taxon>Micrococcales</taxon>
        <taxon>Ornithinimicrobiaceae</taxon>
        <taxon>Ornithinimicrobium</taxon>
    </lineage>
</organism>
<reference evidence="3" key="1">
    <citation type="submission" date="2022-06" db="EMBL/GenBank/DDBJ databases">
        <title>Ornithinimicrobium JY.X270.</title>
        <authorList>
            <person name="Huang Y."/>
        </authorList>
    </citation>
    <scope>NUCLEOTIDE SEQUENCE</scope>
    <source>
        <strain evidence="3">JY.X270</strain>
    </source>
</reference>
<feature type="compositionally biased region" description="Low complexity" evidence="1">
    <location>
        <begin position="1"/>
        <end position="21"/>
    </location>
</feature>
<name>A0ABY4YGF2_9MICO</name>
<protein>
    <submittedName>
        <fullName evidence="3">Ltp family lipoprotein</fullName>
    </submittedName>
</protein>
<sequence>MTVTETVTVTETAAATAAPTQEAEKPASDAAPKPSDITRSQEQAIGSAESYLEFTHFSKKGLIGQLSSEYGEGFSEADATFAVEYLEDNGLVDWMEQAVGSAESYLEFTHFSRQGLIDQLMSEYGEQFTQAQAEHAADAVGL</sequence>